<dbReference type="Proteomes" id="UP001501358">
    <property type="component" value="Unassembled WGS sequence"/>
</dbReference>
<gene>
    <name evidence="3" type="ORF">GCM10010406_22220</name>
</gene>
<reference evidence="3 4" key="1">
    <citation type="journal article" date="2019" name="Int. J. Syst. Evol. Microbiol.">
        <title>The Global Catalogue of Microorganisms (GCM) 10K type strain sequencing project: providing services to taxonomists for standard genome sequencing and annotation.</title>
        <authorList>
            <consortium name="The Broad Institute Genomics Platform"/>
            <consortium name="The Broad Institute Genome Sequencing Center for Infectious Disease"/>
            <person name="Wu L."/>
            <person name="Ma J."/>
        </authorList>
    </citation>
    <scope>NUCLEOTIDE SEQUENCE [LARGE SCALE GENOMIC DNA]</scope>
    <source>
        <strain evidence="3 4">JCM 6307</strain>
    </source>
</reference>
<dbReference type="Pfam" id="PF04149">
    <property type="entry name" value="DUF397"/>
    <property type="match status" value="1"/>
</dbReference>
<evidence type="ECO:0000313" key="3">
    <source>
        <dbReference type="EMBL" id="GAA2485585.1"/>
    </source>
</evidence>
<feature type="region of interest" description="Disordered" evidence="1">
    <location>
        <begin position="1"/>
        <end position="20"/>
    </location>
</feature>
<dbReference type="RefSeq" id="WP_344383063.1">
    <property type="nucleotide sequence ID" value="NZ_BAAATA010000010.1"/>
</dbReference>
<evidence type="ECO:0000259" key="2">
    <source>
        <dbReference type="Pfam" id="PF04149"/>
    </source>
</evidence>
<comment type="caution">
    <text evidence="3">The sequence shown here is derived from an EMBL/GenBank/DDBJ whole genome shotgun (WGS) entry which is preliminary data.</text>
</comment>
<feature type="domain" description="DUF397" evidence="2">
    <location>
        <begin position="9"/>
        <end position="62"/>
    </location>
</feature>
<dbReference type="InterPro" id="IPR007278">
    <property type="entry name" value="DUF397"/>
</dbReference>
<proteinExistence type="predicted"/>
<dbReference type="EMBL" id="BAAATA010000010">
    <property type="protein sequence ID" value="GAA2485585.1"/>
    <property type="molecule type" value="Genomic_DNA"/>
</dbReference>
<evidence type="ECO:0000313" key="4">
    <source>
        <dbReference type="Proteomes" id="UP001501358"/>
    </source>
</evidence>
<keyword evidence="4" id="KW-1185">Reference proteome</keyword>
<accession>A0ABN3LP88</accession>
<evidence type="ECO:0000256" key="1">
    <source>
        <dbReference type="SAM" id="MobiDB-lite"/>
    </source>
</evidence>
<organism evidence="3 4">
    <name type="scientific">Streptomyces thermolineatus</name>
    <dbReference type="NCBI Taxonomy" id="44033"/>
    <lineage>
        <taxon>Bacteria</taxon>
        <taxon>Bacillati</taxon>
        <taxon>Actinomycetota</taxon>
        <taxon>Actinomycetes</taxon>
        <taxon>Kitasatosporales</taxon>
        <taxon>Streptomycetaceae</taxon>
        <taxon>Streptomyces</taxon>
    </lineage>
</organism>
<name>A0ABN3LP88_9ACTN</name>
<sequence length="70" mass="7423">MSPSALNDAQWRKSSFSGNNGTCVEVAALADGRIAVRNSNRPEAGTVFFTSAEMDAWVKGVKAGEFDDLA</sequence>
<protein>
    <recommendedName>
        <fullName evidence="2">DUF397 domain-containing protein</fullName>
    </recommendedName>
</protein>